<comment type="caution">
    <text evidence="2">The sequence shown here is derived from an EMBL/GenBank/DDBJ whole genome shotgun (WGS) entry which is preliminary data.</text>
</comment>
<protein>
    <submittedName>
        <fullName evidence="2">Uncharacterized protein</fullName>
    </submittedName>
</protein>
<gene>
    <name evidence="2" type="ORF">PXEA_LOCUS11281</name>
</gene>
<dbReference type="AlphaFoldDB" id="A0A3S5CLA7"/>
<feature type="region of interest" description="Disordered" evidence="1">
    <location>
        <begin position="11"/>
        <end position="47"/>
    </location>
</feature>
<keyword evidence="3" id="KW-1185">Reference proteome</keyword>
<organism evidence="2 3">
    <name type="scientific">Protopolystoma xenopodis</name>
    <dbReference type="NCBI Taxonomy" id="117903"/>
    <lineage>
        <taxon>Eukaryota</taxon>
        <taxon>Metazoa</taxon>
        <taxon>Spiralia</taxon>
        <taxon>Lophotrochozoa</taxon>
        <taxon>Platyhelminthes</taxon>
        <taxon>Monogenea</taxon>
        <taxon>Polyopisthocotylea</taxon>
        <taxon>Polystomatidea</taxon>
        <taxon>Polystomatidae</taxon>
        <taxon>Protopolystoma</taxon>
    </lineage>
</organism>
<sequence>MDESLAPFYRNRRRLPRKQRRHECSSKANRQQVKRNPPSSSDGIDLRISSPNTFTRYGSKLINKYMYSLHEIKWILMETSARSTSVRFLIGFIEDPDCSVILICTVKPSTLALWRCYEVAA</sequence>
<evidence type="ECO:0000256" key="1">
    <source>
        <dbReference type="SAM" id="MobiDB-lite"/>
    </source>
</evidence>
<evidence type="ECO:0000313" key="3">
    <source>
        <dbReference type="Proteomes" id="UP000784294"/>
    </source>
</evidence>
<accession>A0A3S5CLA7</accession>
<name>A0A3S5CLA7_9PLAT</name>
<feature type="compositionally biased region" description="Basic residues" evidence="1">
    <location>
        <begin position="11"/>
        <end position="21"/>
    </location>
</feature>
<evidence type="ECO:0000313" key="2">
    <source>
        <dbReference type="EMBL" id="VEL17841.1"/>
    </source>
</evidence>
<reference evidence="2" key="1">
    <citation type="submission" date="2018-11" db="EMBL/GenBank/DDBJ databases">
        <authorList>
            <consortium name="Pathogen Informatics"/>
        </authorList>
    </citation>
    <scope>NUCLEOTIDE SEQUENCE</scope>
</reference>
<proteinExistence type="predicted"/>
<dbReference type="Proteomes" id="UP000784294">
    <property type="component" value="Unassembled WGS sequence"/>
</dbReference>
<dbReference type="EMBL" id="CAAALY010034439">
    <property type="protein sequence ID" value="VEL17841.1"/>
    <property type="molecule type" value="Genomic_DNA"/>
</dbReference>